<evidence type="ECO:0000256" key="1">
    <source>
        <dbReference type="SAM" id="SignalP"/>
    </source>
</evidence>
<proteinExistence type="predicted"/>
<dbReference type="CDD" id="cd00063">
    <property type="entry name" value="FN3"/>
    <property type="match status" value="1"/>
</dbReference>
<reference evidence="3" key="1">
    <citation type="submission" date="2021-11" db="EMBL/GenBank/DDBJ databases">
        <title>Description of novel Flavobacterium species.</title>
        <authorList>
            <person name="Saticioglu I.B."/>
            <person name="Ay H."/>
            <person name="Altun S."/>
            <person name="Duman M."/>
        </authorList>
    </citation>
    <scope>NUCLEOTIDE SEQUENCE</scope>
    <source>
        <strain evidence="3">F-65</strain>
    </source>
</reference>
<keyword evidence="1" id="KW-0732">Signal</keyword>
<dbReference type="Pfam" id="PF00041">
    <property type="entry name" value="fn3"/>
    <property type="match status" value="1"/>
</dbReference>
<gene>
    <name evidence="3" type="ORF">LNQ49_20500</name>
</gene>
<dbReference type="SUPFAM" id="SSF49265">
    <property type="entry name" value="Fibronectin type III"/>
    <property type="match status" value="1"/>
</dbReference>
<dbReference type="InterPro" id="IPR036116">
    <property type="entry name" value="FN3_sf"/>
</dbReference>
<organism evidence="3 4">
    <name type="scientific">Flavobacterium pisciphilum</name>
    <dbReference type="NCBI Taxonomy" id="2893755"/>
    <lineage>
        <taxon>Bacteria</taxon>
        <taxon>Pseudomonadati</taxon>
        <taxon>Bacteroidota</taxon>
        <taxon>Flavobacteriia</taxon>
        <taxon>Flavobacteriales</taxon>
        <taxon>Flavobacteriaceae</taxon>
        <taxon>Flavobacterium</taxon>
    </lineage>
</organism>
<keyword evidence="4" id="KW-1185">Reference proteome</keyword>
<name>A0ABS8MYX6_9FLAO</name>
<dbReference type="RefSeq" id="WP_229990874.1">
    <property type="nucleotide sequence ID" value="NZ_JAJJMO010000001.1"/>
</dbReference>
<dbReference type="PROSITE" id="PS50853">
    <property type="entry name" value="FN3"/>
    <property type="match status" value="1"/>
</dbReference>
<dbReference type="InterPro" id="IPR013783">
    <property type="entry name" value="Ig-like_fold"/>
</dbReference>
<feature type="chain" id="PRO_5047488845" evidence="1">
    <location>
        <begin position="27"/>
        <end position="2001"/>
    </location>
</feature>
<dbReference type="SMART" id="SM00060">
    <property type="entry name" value="FN3"/>
    <property type="match status" value="2"/>
</dbReference>
<evidence type="ECO:0000313" key="4">
    <source>
        <dbReference type="Proteomes" id="UP001430919"/>
    </source>
</evidence>
<dbReference type="EMBL" id="JAJJMO010000001">
    <property type="protein sequence ID" value="MCC9073970.1"/>
    <property type="molecule type" value="Genomic_DNA"/>
</dbReference>
<evidence type="ECO:0000313" key="3">
    <source>
        <dbReference type="EMBL" id="MCC9073970.1"/>
    </source>
</evidence>
<accession>A0ABS8MYX6</accession>
<evidence type="ECO:0000259" key="2">
    <source>
        <dbReference type="PROSITE" id="PS50853"/>
    </source>
</evidence>
<dbReference type="Gene3D" id="2.60.40.10">
    <property type="entry name" value="Immunoglobulins"/>
    <property type="match status" value="1"/>
</dbReference>
<sequence length="2001" mass="225547">MLKKLRLQLFITLSFLLLAFAGTAQTFPVTISTQLTQPSPIYLSNYADATTINSPIKVQLILNDLTISNRQVRLKCYFQGNGISFLTNDFVVGARPLHLEGGFPLQLTNIDLAPYFQFQNIQGINPNQYAQALPEGIYSFSVEVYDFATGKKLSRKTSVTTIIFQNDPPFLNLPLNNASIMQQNIQNIIFSWTPRQINVSNVEYEFALVEIWDKYTPVQNAFAYSPPLYTTTTRTTTLQYSLSEPQLIPGRRYAWRIKAKALANAEEVGVFKNNGYSEIYSFTYEVFCTAPLAIETTSISQDQAKITWSGDIANYDYQVNYREKNASSEWYKLVTPREYATISNLKPNTTYEYTVGASCDLGKYTHSNTKEFTTMASDEIAFVGCGIKPDPNDLANKTPLPDLFPNDVVTAGDFPIVVLHSSGSNGTFSGDGYVTLPFLEKFRKLIDAADALGGEKTNIGKFSRIRITFNNIGVNTDFKLISGEIIASYDPTWSGVGDLDPLINDVFGDIGNIVQKDIQFVIDKVVKNPDGTITVTGPDGVSFIEPKTANDIIFTDKDGKQYAVPPNAPPGDIAQTGQLAPGGIPTSKNTNGMGSGGDVAQISSEDVTILFSKGNGFYAFDVAPATDNGNLSKTYETIPQKNGNPYKVSYKAISDSPNSTDIVTATATFKNGKTKDDIVFKTQTGTEIKSTWSGNTATIDVKRTLDFAKETIIATVKPTASKDPKDPKAIAGNYDIAGTMNMWHLSQKNINLKVISINNASITNVENDLNAIYNKAGVKFNVSTQNVNLPSSYYPKNTIECGDSGWLAQYTAEQQAIIAYIKTQITYEKDSYYVLVTNIPSSKGLAGFMPLKRQFGFIFSKATDKEEDKGSTTKTIAHELGHGVFGLQHPFTEYKTTSPTDLLMDYGTGTEFSHNDWQVLHAPGLQLYLFQGDEAGENIVTSIEIPNDFLNLDKKTLSFITSQGQIVSIPKDKLIKYEFTYGSVTGDRNNPKDNTYNNNTKTGSLERFTLKIDEKTSLEYIIDSNKGYVNKNGEVYKDLTDFSKVNGFIYPLINENSNYAIFKLSLNPTIEHETLSQYKSGATNDLSLIDFINKISPYSTKFLVPLNKELKANVSVCSWCYNKDTQEMLKTHFGKPEQLWVNKIAEMRVVYPKFFERFTDTYYTQPTSSIYSPIGNTITYKWNENFRTESSNPEGWRGNIKKYDFINVRFNDNNKSKYFEKYFQYFDTSLNEQIKLNNECLKTLFDTKITSINEEQIACLKLATELEFQKLESNKALELVQILLKRNLWSNEEEKIIVDIIKYAKFDSDVLISLLETHNQKMEITSTVSTPMGLSPGPLVEKDFPLWYVFFEKVNDSNFLFSGNNRKELMKVFYQYYLKSNRFKNDYKAINDKYATLSINDLSVKDSKFKIIEHDYQNIFRRGWSDMKNSFSNDLVIGMFYEYDENSDKFNSVTTSYDAKSRGITIEQNIKRGLFNNKIKSKSTNLPFDLILFKNYSEQDLLGDFKAYKDKNHITELPVPAIIIHYASEVGREQTQSDIIQTSVDVITLAIPGGQFTTLGRALFYADKISSISSMAGTAFRETNPELATFFNRASLATGVLSVTDLAMPNKWTKISALPIEDALRTGALTETLVQVEKNSLDFAKYINEEFPAREFNQLSKDTKEAIIITINKDIEYLKVTGKIENIAILNKAIGKLKLEKVIENTVTFPANFPVNLKSKLIAWKDDKLVNEFILLYKDEKILNQFNTNLELADLWKKWGIKGVKNIDELSTISRIEKLNRGTFEAFETTVGSANMNQKVEAYKLWGDKDWDGLYNFFHADPKNLINGGWPPYSGFVKIERELGPSEIIANGGLFDRFQNPRVDKADGKVTEVIELGGGFASPVKLDEYNKIDIPFTYDSRALLEDIQEGMVYIKFRIKKADGLKFRYGDAIPWKNKNGVSQQGLAKQVESSTMKFHDEAFINGIHYDIVQRSVFRGGRWVDDIEDLTFRVDKLIKNIDCK</sequence>
<comment type="caution">
    <text evidence="3">The sequence shown here is derived from an EMBL/GenBank/DDBJ whole genome shotgun (WGS) entry which is preliminary data.</text>
</comment>
<protein>
    <submittedName>
        <fullName evidence="3">Fibronectin type III domain-containing protein</fullName>
    </submittedName>
</protein>
<dbReference type="Proteomes" id="UP001430919">
    <property type="component" value="Unassembled WGS sequence"/>
</dbReference>
<feature type="signal peptide" evidence="1">
    <location>
        <begin position="1"/>
        <end position="26"/>
    </location>
</feature>
<feature type="domain" description="Fibronectin type-III" evidence="2">
    <location>
        <begin position="290"/>
        <end position="377"/>
    </location>
</feature>
<dbReference type="InterPro" id="IPR003961">
    <property type="entry name" value="FN3_dom"/>
</dbReference>